<comment type="caution">
    <text evidence="1">The sequence shown here is derived from an EMBL/GenBank/DDBJ whole genome shotgun (WGS) entry which is preliminary data.</text>
</comment>
<protein>
    <submittedName>
        <fullName evidence="1">Uncharacterized protein</fullName>
    </submittedName>
</protein>
<evidence type="ECO:0000313" key="1">
    <source>
        <dbReference type="EMBL" id="KAG0431455.1"/>
    </source>
</evidence>
<keyword evidence="2" id="KW-1185">Reference proteome</keyword>
<reference evidence="1 2" key="1">
    <citation type="journal article" date="2020" name="Cell">
        <title>Large-Scale Comparative Analyses of Tick Genomes Elucidate Their Genetic Diversity and Vector Capacities.</title>
        <authorList>
            <consortium name="Tick Genome and Microbiome Consortium (TIGMIC)"/>
            <person name="Jia N."/>
            <person name="Wang J."/>
            <person name="Shi W."/>
            <person name="Du L."/>
            <person name="Sun Y."/>
            <person name="Zhan W."/>
            <person name="Jiang J.F."/>
            <person name="Wang Q."/>
            <person name="Zhang B."/>
            <person name="Ji P."/>
            <person name="Bell-Sakyi L."/>
            <person name="Cui X.M."/>
            <person name="Yuan T.T."/>
            <person name="Jiang B.G."/>
            <person name="Yang W.F."/>
            <person name="Lam T.T."/>
            <person name="Chang Q.C."/>
            <person name="Ding S.J."/>
            <person name="Wang X.J."/>
            <person name="Zhu J.G."/>
            <person name="Ruan X.D."/>
            <person name="Zhao L."/>
            <person name="Wei J.T."/>
            <person name="Ye R.Z."/>
            <person name="Que T.C."/>
            <person name="Du C.H."/>
            <person name="Zhou Y.H."/>
            <person name="Cheng J.X."/>
            <person name="Dai P.F."/>
            <person name="Guo W.B."/>
            <person name="Han X.H."/>
            <person name="Huang E.J."/>
            <person name="Li L.F."/>
            <person name="Wei W."/>
            <person name="Gao Y.C."/>
            <person name="Liu J.Z."/>
            <person name="Shao H.Z."/>
            <person name="Wang X."/>
            <person name="Wang C.C."/>
            <person name="Yang T.C."/>
            <person name="Huo Q.B."/>
            <person name="Li W."/>
            <person name="Chen H.Y."/>
            <person name="Chen S.E."/>
            <person name="Zhou L.G."/>
            <person name="Ni X.B."/>
            <person name="Tian J.H."/>
            <person name="Sheng Y."/>
            <person name="Liu T."/>
            <person name="Pan Y.S."/>
            <person name="Xia L.Y."/>
            <person name="Li J."/>
            <person name="Zhao F."/>
            <person name="Cao W.C."/>
        </authorList>
    </citation>
    <scope>NUCLEOTIDE SEQUENCE [LARGE SCALE GENOMIC DNA]</scope>
    <source>
        <strain evidence="1">Iper-2018</strain>
    </source>
</reference>
<gene>
    <name evidence="1" type="ORF">HPB47_021774</name>
</gene>
<name>A0AC60QDE8_IXOPE</name>
<dbReference type="Proteomes" id="UP000805193">
    <property type="component" value="Unassembled WGS sequence"/>
</dbReference>
<dbReference type="EMBL" id="JABSTQ010009221">
    <property type="protein sequence ID" value="KAG0431455.1"/>
    <property type="molecule type" value="Genomic_DNA"/>
</dbReference>
<evidence type="ECO:0000313" key="2">
    <source>
        <dbReference type="Proteomes" id="UP000805193"/>
    </source>
</evidence>
<sequence length="97" mass="10496">MAYLKLSGRDHFFQIDDSSKSIAKVNGTIGPTREALEEDWCRLSVPKLFSLSEVFVSALTRVLLTSVEESVEKAVVVAAVGAVPVVPLVVVPLAREL</sequence>
<proteinExistence type="predicted"/>
<accession>A0AC60QDE8</accession>
<organism evidence="1 2">
    <name type="scientific">Ixodes persulcatus</name>
    <name type="common">Taiga tick</name>
    <dbReference type="NCBI Taxonomy" id="34615"/>
    <lineage>
        <taxon>Eukaryota</taxon>
        <taxon>Metazoa</taxon>
        <taxon>Ecdysozoa</taxon>
        <taxon>Arthropoda</taxon>
        <taxon>Chelicerata</taxon>
        <taxon>Arachnida</taxon>
        <taxon>Acari</taxon>
        <taxon>Parasitiformes</taxon>
        <taxon>Ixodida</taxon>
        <taxon>Ixodoidea</taxon>
        <taxon>Ixodidae</taxon>
        <taxon>Ixodinae</taxon>
        <taxon>Ixodes</taxon>
    </lineage>
</organism>